<keyword evidence="2" id="KW-0732">Signal</keyword>
<evidence type="ECO:0000313" key="3">
    <source>
        <dbReference type="EMBL" id="PLW05875.1"/>
    </source>
</evidence>
<organism evidence="3 5">
    <name type="scientific">Puccinia coronata f. sp. avenae</name>
    <dbReference type="NCBI Taxonomy" id="200324"/>
    <lineage>
        <taxon>Eukaryota</taxon>
        <taxon>Fungi</taxon>
        <taxon>Dikarya</taxon>
        <taxon>Basidiomycota</taxon>
        <taxon>Pucciniomycotina</taxon>
        <taxon>Pucciniomycetes</taxon>
        <taxon>Pucciniales</taxon>
        <taxon>Pucciniaceae</taxon>
        <taxon>Puccinia</taxon>
    </lineage>
</organism>
<proteinExistence type="predicted"/>
<accession>A0A2N5RXZ4</accession>
<comment type="caution">
    <text evidence="3">The sequence shown here is derived from an EMBL/GenBank/DDBJ whole genome shotgun (WGS) entry which is preliminary data.</text>
</comment>
<gene>
    <name evidence="4" type="ORF">PCASD_03166</name>
    <name evidence="3" type="ORF">PCASD_26802</name>
</gene>
<evidence type="ECO:0000256" key="2">
    <source>
        <dbReference type="SAM" id="SignalP"/>
    </source>
</evidence>
<name>A0A2N5RXZ4_9BASI</name>
<dbReference type="EMBL" id="PGCI01000021">
    <property type="protein sequence ID" value="PLW48718.1"/>
    <property type="molecule type" value="Genomic_DNA"/>
</dbReference>
<evidence type="ECO:0000313" key="5">
    <source>
        <dbReference type="Proteomes" id="UP000235392"/>
    </source>
</evidence>
<evidence type="ECO:0000256" key="1">
    <source>
        <dbReference type="SAM" id="MobiDB-lite"/>
    </source>
</evidence>
<protein>
    <recommendedName>
        <fullName evidence="6">RxLR effector protein</fullName>
    </recommendedName>
</protein>
<feature type="region of interest" description="Disordered" evidence="1">
    <location>
        <begin position="132"/>
        <end position="160"/>
    </location>
</feature>
<evidence type="ECO:0000313" key="4">
    <source>
        <dbReference type="EMBL" id="PLW48718.1"/>
    </source>
</evidence>
<feature type="compositionally biased region" description="Basic and acidic residues" evidence="1">
    <location>
        <begin position="132"/>
        <end position="147"/>
    </location>
</feature>
<feature type="chain" id="PRO_5014563062" description="RxLR effector protein" evidence="2">
    <location>
        <begin position="30"/>
        <end position="160"/>
    </location>
</feature>
<evidence type="ECO:0008006" key="6">
    <source>
        <dbReference type="Google" id="ProtNLM"/>
    </source>
</evidence>
<sequence length="160" mass="17710">MKNITSSNKPSLSFFICLVIICITHSSHSLSISHNLHKRSEVVTQGFSVINDVTRGARSAMGDSDSLEGVAKIEENKGVKLGLQPVKENEPHIKLETARPTGKLKTLDELSSKLNPIPWASDKNEENYSKRMMTEKSHGAKLFHEENPSLATRIEQGSNE</sequence>
<dbReference type="EMBL" id="PGCI01001283">
    <property type="protein sequence ID" value="PLW05875.1"/>
    <property type="molecule type" value="Genomic_DNA"/>
</dbReference>
<reference evidence="3 5" key="1">
    <citation type="submission" date="2017-11" db="EMBL/GenBank/DDBJ databases">
        <title>De novo assembly and phasing of dikaryotic genomes from two isolates of Puccinia coronata f. sp. avenae, the causal agent of oat crown rust.</title>
        <authorList>
            <person name="Miller M.E."/>
            <person name="Zhang Y."/>
            <person name="Omidvar V."/>
            <person name="Sperschneider J."/>
            <person name="Schwessinger B."/>
            <person name="Raley C."/>
            <person name="Palmer J.M."/>
            <person name="Garnica D."/>
            <person name="Upadhyaya N."/>
            <person name="Rathjen J."/>
            <person name="Taylor J.M."/>
            <person name="Park R.F."/>
            <person name="Dodds P.N."/>
            <person name="Hirsch C.D."/>
            <person name="Kianian S.F."/>
            <person name="Figueroa M."/>
        </authorList>
    </citation>
    <scope>NUCLEOTIDE SEQUENCE [LARGE SCALE GENOMIC DNA]</scope>
    <source>
        <strain evidence="3">12SD80</strain>
    </source>
</reference>
<dbReference type="AlphaFoldDB" id="A0A2N5RXZ4"/>
<dbReference type="Proteomes" id="UP000235392">
    <property type="component" value="Unassembled WGS sequence"/>
</dbReference>
<feature type="signal peptide" evidence="2">
    <location>
        <begin position="1"/>
        <end position="29"/>
    </location>
</feature>